<evidence type="ECO:0000313" key="1">
    <source>
        <dbReference type="EMBL" id="KAH3782950.1"/>
    </source>
</evidence>
<reference evidence="1" key="2">
    <citation type="submission" date="2020-11" db="EMBL/GenBank/DDBJ databases">
        <authorList>
            <person name="McCartney M.A."/>
            <person name="Auch B."/>
            <person name="Kono T."/>
            <person name="Mallez S."/>
            <person name="Becker A."/>
            <person name="Gohl D.M."/>
            <person name="Silverstein K.A.T."/>
            <person name="Koren S."/>
            <person name="Bechman K.B."/>
            <person name="Herman A."/>
            <person name="Abrahante J.E."/>
            <person name="Garbe J."/>
        </authorList>
    </citation>
    <scope>NUCLEOTIDE SEQUENCE</scope>
    <source>
        <strain evidence="1">Duluth1</strain>
        <tissue evidence="1">Whole animal</tissue>
    </source>
</reference>
<sequence length="66" mass="7644">MEMAGTVSSQEQEEDVKLILSSVAKQFAQSSILFPLCLLWWRATDIFWTLFQHTEKPGISEVKSYY</sequence>
<reference evidence="1" key="1">
    <citation type="journal article" date="2019" name="bioRxiv">
        <title>The Genome of the Zebra Mussel, Dreissena polymorpha: A Resource for Invasive Species Research.</title>
        <authorList>
            <person name="McCartney M.A."/>
            <person name="Auch B."/>
            <person name="Kono T."/>
            <person name="Mallez S."/>
            <person name="Zhang Y."/>
            <person name="Obille A."/>
            <person name="Becker A."/>
            <person name="Abrahante J.E."/>
            <person name="Garbe J."/>
            <person name="Badalamenti J.P."/>
            <person name="Herman A."/>
            <person name="Mangelson H."/>
            <person name="Liachko I."/>
            <person name="Sullivan S."/>
            <person name="Sone E.D."/>
            <person name="Koren S."/>
            <person name="Silverstein K.A.T."/>
            <person name="Beckman K.B."/>
            <person name="Gohl D.M."/>
        </authorList>
    </citation>
    <scope>NUCLEOTIDE SEQUENCE</scope>
    <source>
        <strain evidence="1">Duluth1</strain>
        <tissue evidence="1">Whole animal</tissue>
    </source>
</reference>
<dbReference type="EMBL" id="JAIWYP010000008">
    <property type="protein sequence ID" value="KAH3782950.1"/>
    <property type="molecule type" value="Genomic_DNA"/>
</dbReference>
<keyword evidence="2" id="KW-1185">Reference proteome</keyword>
<dbReference type="AlphaFoldDB" id="A0A9D4EMZ9"/>
<protein>
    <submittedName>
        <fullName evidence="1">Uncharacterized protein</fullName>
    </submittedName>
</protein>
<accession>A0A9D4EMZ9</accession>
<evidence type="ECO:0000313" key="2">
    <source>
        <dbReference type="Proteomes" id="UP000828390"/>
    </source>
</evidence>
<gene>
    <name evidence="1" type="ORF">DPMN_160874</name>
</gene>
<dbReference type="Proteomes" id="UP000828390">
    <property type="component" value="Unassembled WGS sequence"/>
</dbReference>
<comment type="caution">
    <text evidence="1">The sequence shown here is derived from an EMBL/GenBank/DDBJ whole genome shotgun (WGS) entry which is preliminary data.</text>
</comment>
<proteinExistence type="predicted"/>
<name>A0A9D4EMZ9_DREPO</name>
<organism evidence="1 2">
    <name type="scientific">Dreissena polymorpha</name>
    <name type="common">Zebra mussel</name>
    <name type="synonym">Mytilus polymorpha</name>
    <dbReference type="NCBI Taxonomy" id="45954"/>
    <lineage>
        <taxon>Eukaryota</taxon>
        <taxon>Metazoa</taxon>
        <taxon>Spiralia</taxon>
        <taxon>Lophotrochozoa</taxon>
        <taxon>Mollusca</taxon>
        <taxon>Bivalvia</taxon>
        <taxon>Autobranchia</taxon>
        <taxon>Heteroconchia</taxon>
        <taxon>Euheterodonta</taxon>
        <taxon>Imparidentia</taxon>
        <taxon>Neoheterodontei</taxon>
        <taxon>Myida</taxon>
        <taxon>Dreissenoidea</taxon>
        <taxon>Dreissenidae</taxon>
        <taxon>Dreissena</taxon>
    </lineage>
</organism>